<protein>
    <submittedName>
        <fullName evidence="1">Uncharacterized protein</fullName>
    </submittedName>
</protein>
<sequence length="550" mass="60953">MSGKQSRRMQQFVMGTDGATDGARKIKHEASFEEMKAQPPKNPISARHLPSGGHAVKQPINAAAQPAQRDDRRKPDGRPFYATDTDSIDGTSTATSIQRSNSGHGRHQQPQHTLRTQHVEHLRTSSPGESETGASDEGEESEEELHDDPLSGTLNRKQRKIMTQVDAQMERQASGSAWPTMKGDSYPPTTSGRPSEISVIDATEDRAASEHHKPALGPQAPLPQRGSGQRQQLVREENQVLPQQQPQRKAQQTVRQPVEAAFMARPEVTAHSQQQTNQAFAFGKAPKPQTNMLPPEHGRQQTSGAASTRAAASNNTAQRASAPTADDVSNHPQKQSHATVPKEKVVPVEQHFNGRAHSKARNLAPAQQPVVETAPEYDQLSDGVNENHHQRTGSDYAQEGRSDSELPLDYEAPELFQMDYRALKGQSFDVDPNAAEFKLPSEQQNDSLADKLSTVAVFQAEDQAHFFKYLSLDEWEQSGDWFLGRFSEIVGKLKSARQEKRKAARTFEDEIEQRHTEVGRKRKNIEGSLREMKETGGKVLEGTPKKAKRK</sequence>
<gene>
    <name evidence="1" type="ORF">LTR37_019838</name>
</gene>
<proteinExistence type="predicted"/>
<dbReference type="EMBL" id="JAUTXU010000321">
    <property type="protein sequence ID" value="KAK3686407.1"/>
    <property type="molecule type" value="Genomic_DNA"/>
</dbReference>
<name>A0ACC3MCZ9_9PEZI</name>
<accession>A0ACC3MCZ9</accession>
<evidence type="ECO:0000313" key="1">
    <source>
        <dbReference type="EMBL" id="KAK3686407.1"/>
    </source>
</evidence>
<keyword evidence="2" id="KW-1185">Reference proteome</keyword>
<comment type="caution">
    <text evidence="1">The sequence shown here is derived from an EMBL/GenBank/DDBJ whole genome shotgun (WGS) entry which is preliminary data.</text>
</comment>
<evidence type="ECO:0000313" key="2">
    <source>
        <dbReference type="Proteomes" id="UP001281147"/>
    </source>
</evidence>
<reference evidence="1" key="1">
    <citation type="submission" date="2023-07" db="EMBL/GenBank/DDBJ databases">
        <title>Black Yeasts Isolated from many extreme environments.</title>
        <authorList>
            <person name="Coleine C."/>
            <person name="Stajich J.E."/>
            <person name="Selbmann L."/>
        </authorList>
    </citation>
    <scope>NUCLEOTIDE SEQUENCE</scope>
    <source>
        <strain evidence="1">CCFEE 5714</strain>
    </source>
</reference>
<dbReference type="Proteomes" id="UP001281147">
    <property type="component" value="Unassembled WGS sequence"/>
</dbReference>
<organism evidence="1 2">
    <name type="scientific">Vermiconidia calcicola</name>
    <dbReference type="NCBI Taxonomy" id="1690605"/>
    <lineage>
        <taxon>Eukaryota</taxon>
        <taxon>Fungi</taxon>
        <taxon>Dikarya</taxon>
        <taxon>Ascomycota</taxon>
        <taxon>Pezizomycotina</taxon>
        <taxon>Dothideomycetes</taxon>
        <taxon>Dothideomycetidae</taxon>
        <taxon>Mycosphaerellales</taxon>
        <taxon>Extremaceae</taxon>
        <taxon>Vermiconidia</taxon>
    </lineage>
</organism>